<dbReference type="OrthoDB" id="6466046at2"/>
<dbReference type="RefSeq" id="WP_074021585.1">
    <property type="nucleotide sequence ID" value="NZ_CBCSEU010000082.1"/>
</dbReference>
<dbReference type="AlphaFoldDB" id="A0A1Q5TNS1"/>
<keyword evidence="3" id="KW-1185">Reference proteome</keyword>
<gene>
    <name evidence="2" type="ORF">Xentx_03328</name>
</gene>
<feature type="transmembrane region" description="Helical" evidence="1">
    <location>
        <begin position="7"/>
        <end position="28"/>
    </location>
</feature>
<dbReference type="Pfam" id="PF03245">
    <property type="entry name" value="Phage_lysis"/>
    <property type="match status" value="1"/>
</dbReference>
<protein>
    <submittedName>
        <fullName evidence="2">Lysis protein</fullName>
    </submittedName>
</protein>
<evidence type="ECO:0000313" key="2">
    <source>
        <dbReference type="EMBL" id="OKP01885.1"/>
    </source>
</evidence>
<evidence type="ECO:0000256" key="1">
    <source>
        <dbReference type="SAM" id="Phobius"/>
    </source>
</evidence>
<dbReference type="Proteomes" id="UP000186277">
    <property type="component" value="Unassembled WGS sequence"/>
</dbReference>
<reference evidence="2 3" key="1">
    <citation type="submission" date="2016-09" db="EMBL/GenBank/DDBJ databases">
        <title>Xenorhabdus thuongxuanensis sp. nov. and Xenorhabdus eapokensis sp. nov., isolated from Steinernema species.</title>
        <authorList>
            <person name="Kaempfer P."/>
            <person name="Tobias N.J."/>
            <person name="Phan Ke L."/>
            <person name="Bode H.B."/>
            <person name="Glaeser S.P."/>
        </authorList>
    </citation>
    <scope>NUCLEOTIDE SEQUENCE [LARGE SCALE GENOMIC DNA]</scope>
    <source>
        <strain evidence="2 3">30TX1</strain>
    </source>
</reference>
<keyword evidence="1" id="KW-0472">Membrane</keyword>
<comment type="caution">
    <text evidence="2">The sequence shown here is derived from an EMBL/GenBank/DDBJ whole genome shotgun (WGS) entry which is preliminary data.</text>
</comment>
<proteinExistence type="predicted"/>
<keyword evidence="1" id="KW-1133">Transmembrane helix</keyword>
<accession>A0A1Q5TNS1</accession>
<evidence type="ECO:0000313" key="3">
    <source>
        <dbReference type="Proteomes" id="UP000186277"/>
    </source>
</evidence>
<dbReference type="GO" id="GO:0044659">
    <property type="term" value="P:viral release from host cell by cytolysis"/>
    <property type="evidence" value="ECO:0007669"/>
    <property type="project" value="InterPro"/>
</dbReference>
<organism evidence="2 3">
    <name type="scientific">Xenorhabdus thuongxuanensis</name>
    <dbReference type="NCBI Taxonomy" id="1873484"/>
    <lineage>
        <taxon>Bacteria</taxon>
        <taxon>Pseudomonadati</taxon>
        <taxon>Pseudomonadota</taxon>
        <taxon>Gammaproteobacteria</taxon>
        <taxon>Enterobacterales</taxon>
        <taxon>Morganellaceae</taxon>
        <taxon>Xenorhabdus</taxon>
    </lineage>
</organism>
<dbReference type="EMBL" id="MKGR01000037">
    <property type="protein sequence ID" value="OKP01885.1"/>
    <property type="molecule type" value="Genomic_DNA"/>
</dbReference>
<sequence length="153" mass="17093">MKWQLKFGAVIVVIALMGSAVYSLYSVYAENVRLTGENESLTTQLSEQATINAKQQATINALHELDAKHTQRLANANAEIDRLHTASLAHPERVYIKAKCPVPSTITPARVDDAGTARPTNTAIRNYWLLRERIAESEQMILGLQEFIQTQCR</sequence>
<name>A0A1Q5TNS1_9GAMM</name>
<dbReference type="InterPro" id="IPR004929">
    <property type="entry name" value="I-spanin"/>
</dbReference>
<keyword evidence="1" id="KW-0812">Transmembrane</keyword>